<accession>A0ABP5CVJ6</accession>
<protein>
    <recommendedName>
        <fullName evidence="4">Recombination endonuclease VII</fullName>
    </recommendedName>
</protein>
<proteinExistence type="predicted"/>
<evidence type="ECO:0008006" key="4">
    <source>
        <dbReference type="Google" id="ProtNLM"/>
    </source>
</evidence>
<keyword evidence="1" id="KW-0175">Coiled coil</keyword>
<dbReference type="EMBL" id="BAAANN010000019">
    <property type="protein sequence ID" value="GAA1968506.1"/>
    <property type="molecule type" value="Genomic_DNA"/>
</dbReference>
<dbReference type="RefSeq" id="WP_344422590.1">
    <property type="nucleotide sequence ID" value="NZ_BAAANN010000019.1"/>
</dbReference>
<reference evidence="3" key="1">
    <citation type="journal article" date="2019" name="Int. J. Syst. Evol. Microbiol.">
        <title>The Global Catalogue of Microorganisms (GCM) 10K type strain sequencing project: providing services to taxonomists for standard genome sequencing and annotation.</title>
        <authorList>
            <consortium name="The Broad Institute Genomics Platform"/>
            <consortium name="The Broad Institute Genome Sequencing Center for Infectious Disease"/>
            <person name="Wu L."/>
            <person name="Ma J."/>
        </authorList>
    </citation>
    <scope>NUCLEOTIDE SEQUENCE [LARGE SCALE GENOMIC DNA]</scope>
    <source>
        <strain evidence="3">JCM 14545</strain>
    </source>
</reference>
<gene>
    <name evidence="2" type="ORF">GCM10009754_46860</name>
</gene>
<organism evidence="2 3">
    <name type="scientific">Amycolatopsis minnesotensis</name>
    <dbReference type="NCBI Taxonomy" id="337894"/>
    <lineage>
        <taxon>Bacteria</taxon>
        <taxon>Bacillati</taxon>
        <taxon>Actinomycetota</taxon>
        <taxon>Actinomycetes</taxon>
        <taxon>Pseudonocardiales</taxon>
        <taxon>Pseudonocardiaceae</taxon>
        <taxon>Amycolatopsis</taxon>
    </lineage>
</organism>
<sequence>MAKLSDEEKARRAMQRRRRDALRAEQDAVRFEERHREWAVNGMRLSLEEVEAGVACRGCGLAISDGLGDWGPLLGMSAEERAEYEAADVEYRRRHGGCDAHRWGVQGSRVTHCGYCCPPLPMTDRHRQEVVAFLRRLSPPRPEDLDTWRLTFTCGHVVERTQHRSHCSWTGSTATCVECDRTRGVVMTEKLPASEVRWRAEQGRLSRELEKAVQDRDRAQKKVDAAVRRVAKLHRELDGLSAPGAVE</sequence>
<evidence type="ECO:0000256" key="1">
    <source>
        <dbReference type="SAM" id="Coils"/>
    </source>
</evidence>
<comment type="caution">
    <text evidence="2">The sequence shown here is derived from an EMBL/GenBank/DDBJ whole genome shotgun (WGS) entry which is preliminary data.</text>
</comment>
<name>A0ABP5CVJ6_9PSEU</name>
<evidence type="ECO:0000313" key="2">
    <source>
        <dbReference type="EMBL" id="GAA1968506.1"/>
    </source>
</evidence>
<evidence type="ECO:0000313" key="3">
    <source>
        <dbReference type="Proteomes" id="UP001501116"/>
    </source>
</evidence>
<feature type="coiled-coil region" evidence="1">
    <location>
        <begin position="202"/>
        <end position="236"/>
    </location>
</feature>
<keyword evidence="3" id="KW-1185">Reference proteome</keyword>
<dbReference type="Proteomes" id="UP001501116">
    <property type="component" value="Unassembled WGS sequence"/>
</dbReference>